<keyword evidence="4" id="KW-1185">Reference proteome</keyword>
<evidence type="ECO:0000313" key="4">
    <source>
        <dbReference type="Proteomes" id="UP000290289"/>
    </source>
</evidence>
<protein>
    <recommendedName>
        <fullName evidence="2">VQ domain-containing protein</fullName>
    </recommendedName>
</protein>
<evidence type="ECO:0000259" key="2">
    <source>
        <dbReference type="Pfam" id="PF05678"/>
    </source>
</evidence>
<name>A0A498K2B9_MALDO</name>
<dbReference type="AlphaFoldDB" id="A0A498K2B9"/>
<accession>A0A498K2B9</accession>
<dbReference type="Gene3D" id="2.30.240.10">
    <property type="entry name" value="At5g01610-like"/>
    <property type="match status" value="1"/>
</dbReference>
<dbReference type="InterPro" id="IPR007493">
    <property type="entry name" value="DUF538"/>
</dbReference>
<feature type="domain" description="VQ" evidence="2">
    <location>
        <begin position="255"/>
        <end position="277"/>
    </location>
</feature>
<dbReference type="Pfam" id="PF04398">
    <property type="entry name" value="DUF538"/>
    <property type="match status" value="1"/>
</dbReference>
<evidence type="ECO:0000313" key="3">
    <source>
        <dbReference type="EMBL" id="RXI01731.1"/>
    </source>
</evidence>
<dbReference type="Proteomes" id="UP000290289">
    <property type="component" value="Chromosome 4"/>
</dbReference>
<dbReference type="SUPFAM" id="SSF141562">
    <property type="entry name" value="At5g01610-like"/>
    <property type="match status" value="1"/>
</dbReference>
<dbReference type="STRING" id="3750.A0A498K2B9"/>
<gene>
    <name evidence="3" type="ORF">DVH24_015080</name>
</gene>
<dbReference type="EMBL" id="RDQH01000330">
    <property type="protein sequence ID" value="RXI01731.1"/>
    <property type="molecule type" value="Genomic_DNA"/>
</dbReference>
<evidence type="ECO:0000256" key="1">
    <source>
        <dbReference type="SAM" id="MobiDB-lite"/>
    </source>
</evidence>
<dbReference type="Pfam" id="PF05678">
    <property type="entry name" value="VQ"/>
    <property type="match status" value="1"/>
</dbReference>
<dbReference type="PANTHER" id="PTHR31676:SF10">
    <property type="entry name" value="EXPRESSED PROTEIN"/>
    <property type="match status" value="1"/>
</dbReference>
<feature type="region of interest" description="Disordered" evidence="1">
    <location>
        <begin position="230"/>
        <end position="256"/>
    </location>
</feature>
<reference evidence="3 4" key="1">
    <citation type="submission" date="2018-10" db="EMBL/GenBank/DDBJ databases">
        <title>A high-quality apple genome assembly.</title>
        <authorList>
            <person name="Hu J."/>
        </authorList>
    </citation>
    <scope>NUCLEOTIDE SEQUENCE [LARGE SCALE GENOMIC DNA]</scope>
    <source>
        <strain evidence="4">cv. HFTH1</strain>
        <tissue evidence="3">Young leaf</tissue>
    </source>
</reference>
<comment type="caution">
    <text evidence="3">The sequence shown here is derived from an EMBL/GenBank/DDBJ whole genome shotgun (WGS) entry which is preliminary data.</text>
</comment>
<sequence length="428" mass="46347">MSSLITAQIKSKADELYHGEEICQQKARQLLSEISLPNGLLPLKDVEECGIIRETGFVWLKQKKSYTHKYEKIGKLVSYAPEITAIVEKGKIKKLTGVKTKELLVWVQLSDIYVDDPPTGKITFKTPAGLFRTFPVKNVASMMEPWAFRPNTFADSWISDAISRDTKTLTMAPQKSLSGNNPEPLDSSSADFFMPFLNTIVQTPEAAPTPTVSGLSGSDDLDSAAAPLKRQQRNAIPVANGSGKVSKRKSPASKRSQTTFITADLSNFRQMVQQVTGVRFGNGQVTMPSVLKPEPQRPGSRLAGVVGLCMPTLDTSAYLLDQPNQEPQLAGPISTRIATGPGPNTTLTGSGPVSFGPTGGVDVAPGGAVGHGKLKTKLTFESQQPSSFRITISNSKTLLVFTSGGIELIQPHLSMTRFWVWDWGCRAP</sequence>
<proteinExistence type="predicted"/>
<dbReference type="PANTHER" id="PTHR31676">
    <property type="entry name" value="T31J12.3 PROTEIN-RELATED"/>
    <property type="match status" value="1"/>
</dbReference>
<dbReference type="InterPro" id="IPR008889">
    <property type="entry name" value="VQ"/>
</dbReference>
<dbReference type="InterPro" id="IPR036758">
    <property type="entry name" value="At5g01610-like"/>
</dbReference>
<organism evidence="3 4">
    <name type="scientific">Malus domestica</name>
    <name type="common">Apple</name>
    <name type="synonym">Pyrus malus</name>
    <dbReference type="NCBI Taxonomy" id="3750"/>
    <lineage>
        <taxon>Eukaryota</taxon>
        <taxon>Viridiplantae</taxon>
        <taxon>Streptophyta</taxon>
        <taxon>Embryophyta</taxon>
        <taxon>Tracheophyta</taxon>
        <taxon>Spermatophyta</taxon>
        <taxon>Magnoliopsida</taxon>
        <taxon>eudicotyledons</taxon>
        <taxon>Gunneridae</taxon>
        <taxon>Pentapetalae</taxon>
        <taxon>rosids</taxon>
        <taxon>fabids</taxon>
        <taxon>Rosales</taxon>
        <taxon>Rosaceae</taxon>
        <taxon>Amygdaloideae</taxon>
        <taxon>Maleae</taxon>
        <taxon>Malus</taxon>
    </lineage>
</organism>